<protein>
    <submittedName>
        <fullName evidence="6">TlpA family protein disulfide reductase</fullName>
    </submittedName>
</protein>
<evidence type="ECO:0000256" key="3">
    <source>
        <dbReference type="ARBA" id="ARBA00023157"/>
    </source>
</evidence>
<dbReference type="PROSITE" id="PS51352">
    <property type="entry name" value="THIOREDOXIN_2"/>
    <property type="match status" value="1"/>
</dbReference>
<comment type="subcellular location">
    <subcellularLocation>
        <location evidence="1">Cell envelope</location>
    </subcellularLocation>
</comment>
<dbReference type="RefSeq" id="WP_377116332.1">
    <property type="nucleotide sequence ID" value="NZ_JBHTHZ010000013.1"/>
</dbReference>
<name>A0ABW3AW80_9SPHI</name>
<comment type="caution">
    <text evidence="6">The sequence shown here is derived from an EMBL/GenBank/DDBJ whole genome shotgun (WGS) entry which is preliminary data.</text>
</comment>
<dbReference type="PANTHER" id="PTHR42852:SF6">
    <property type="entry name" value="THIOL:DISULFIDE INTERCHANGE PROTEIN DSBE"/>
    <property type="match status" value="1"/>
</dbReference>
<dbReference type="InterPro" id="IPR013740">
    <property type="entry name" value="Redoxin"/>
</dbReference>
<dbReference type="Proteomes" id="UP001597010">
    <property type="component" value="Unassembled WGS sequence"/>
</dbReference>
<organism evidence="6 7">
    <name type="scientific">Mucilaginibacter litoreus</name>
    <dbReference type="NCBI Taxonomy" id="1048221"/>
    <lineage>
        <taxon>Bacteria</taxon>
        <taxon>Pseudomonadati</taxon>
        <taxon>Bacteroidota</taxon>
        <taxon>Sphingobacteriia</taxon>
        <taxon>Sphingobacteriales</taxon>
        <taxon>Sphingobacteriaceae</taxon>
        <taxon>Mucilaginibacter</taxon>
    </lineage>
</organism>
<proteinExistence type="predicted"/>
<gene>
    <name evidence="6" type="ORF">ACFQZX_13900</name>
</gene>
<dbReference type="Pfam" id="PF08534">
    <property type="entry name" value="Redoxin"/>
    <property type="match status" value="1"/>
</dbReference>
<accession>A0ABW3AW80</accession>
<evidence type="ECO:0000313" key="6">
    <source>
        <dbReference type="EMBL" id="MFD0794716.1"/>
    </source>
</evidence>
<keyword evidence="4" id="KW-0676">Redox-active center</keyword>
<evidence type="ECO:0000313" key="7">
    <source>
        <dbReference type="Proteomes" id="UP001597010"/>
    </source>
</evidence>
<dbReference type="PANTHER" id="PTHR42852">
    <property type="entry name" value="THIOL:DISULFIDE INTERCHANGE PROTEIN DSBE"/>
    <property type="match status" value="1"/>
</dbReference>
<dbReference type="InterPro" id="IPR013766">
    <property type="entry name" value="Thioredoxin_domain"/>
</dbReference>
<keyword evidence="7" id="KW-1185">Reference proteome</keyword>
<evidence type="ECO:0000256" key="2">
    <source>
        <dbReference type="ARBA" id="ARBA00022748"/>
    </source>
</evidence>
<keyword evidence="2" id="KW-0201">Cytochrome c-type biogenesis</keyword>
<dbReference type="Gene3D" id="3.40.30.10">
    <property type="entry name" value="Glutaredoxin"/>
    <property type="match status" value="1"/>
</dbReference>
<evidence type="ECO:0000256" key="1">
    <source>
        <dbReference type="ARBA" id="ARBA00004196"/>
    </source>
</evidence>
<reference evidence="7" key="1">
    <citation type="journal article" date="2019" name="Int. J. Syst. Evol. Microbiol.">
        <title>The Global Catalogue of Microorganisms (GCM) 10K type strain sequencing project: providing services to taxonomists for standard genome sequencing and annotation.</title>
        <authorList>
            <consortium name="The Broad Institute Genomics Platform"/>
            <consortium name="The Broad Institute Genome Sequencing Center for Infectious Disease"/>
            <person name="Wu L."/>
            <person name="Ma J."/>
        </authorList>
    </citation>
    <scope>NUCLEOTIDE SEQUENCE [LARGE SCALE GENOMIC DNA]</scope>
    <source>
        <strain evidence="7">CCUG 61484</strain>
    </source>
</reference>
<dbReference type="EMBL" id="JBHTHZ010000013">
    <property type="protein sequence ID" value="MFD0794716.1"/>
    <property type="molecule type" value="Genomic_DNA"/>
</dbReference>
<dbReference type="CDD" id="cd02966">
    <property type="entry name" value="TlpA_like_family"/>
    <property type="match status" value="1"/>
</dbReference>
<feature type="domain" description="Thioredoxin" evidence="5">
    <location>
        <begin position="344"/>
        <end position="504"/>
    </location>
</feature>
<keyword evidence="3" id="KW-1015">Disulfide bond</keyword>
<dbReference type="InterPro" id="IPR036249">
    <property type="entry name" value="Thioredoxin-like_sf"/>
</dbReference>
<dbReference type="InterPro" id="IPR050553">
    <property type="entry name" value="Thioredoxin_ResA/DsbE_sf"/>
</dbReference>
<evidence type="ECO:0000259" key="5">
    <source>
        <dbReference type="PROSITE" id="PS51352"/>
    </source>
</evidence>
<sequence>MKKFLIIFLCLSGQKVFSQQLILHGTTKPGTTVEVNETYDGNYWKKSTVSLRADAAGQFKKTYSGSLPKWLWIGDEANRKCVLLSPERPLTIRIGNNSLSFSGPAGKENSLIARLGLESVQNLSFVKELSNKPSYANAAVDSVIRFKLPLIMRSLDSARQVVRRAGLPGNVAQSILSELTYHYACGMTGDLVYWLNQGKNRKDFHLHFIDTLQAHFPVPSAAELAVSPAANLYLERLFRLRMWKLLYVYQSDTDKANADSVFVRLTGLHFANLRKEVTDRGNEMLVFKPRLKALLPVYAWEKLLNNALYNCCMSGRLQDGGWLLQFIQRNTTDTRLVQQAIGIYAPLKKARDKYAANLNIKIRPDYKELNTVEALLTPYKGKVIFIDMWGTWCPHCIEDMAYEPALKKRLEGKDVVFLYVAQDEDRDDEKWRDFIFVNNVVGEHVRKSATDIGMLWNALGIPEKDWAYPHYLIADRSGKIVIKTAERPGDGDALYQQLMEVLKK</sequence>
<dbReference type="SUPFAM" id="SSF52833">
    <property type="entry name" value="Thioredoxin-like"/>
    <property type="match status" value="1"/>
</dbReference>
<evidence type="ECO:0000256" key="4">
    <source>
        <dbReference type="ARBA" id="ARBA00023284"/>
    </source>
</evidence>